<dbReference type="Pfam" id="PF13649">
    <property type="entry name" value="Methyltransf_25"/>
    <property type="match status" value="1"/>
</dbReference>
<dbReference type="Gene3D" id="3.40.50.150">
    <property type="entry name" value="Vaccinia Virus protein VP39"/>
    <property type="match status" value="1"/>
</dbReference>
<protein>
    <submittedName>
        <fullName evidence="2">Methyltransferase domain-containing protein</fullName>
    </submittedName>
</protein>
<dbReference type="AlphaFoldDB" id="A0A1G7QLP9"/>
<dbReference type="EMBL" id="FNAY01000024">
    <property type="protein sequence ID" value="SDF99436.1"/>
    <property type="molecule type" value="Genomic_DNA"/>
</dbReference>
<dbReference type="InterPro" id="IPR041698">
    <property type="entry name" value="Methyltransf_25"/>
</dbReference>
<evidence type="ECO:0000313" key="2">
    <source>
        <dbReference type="EMBL" id="SDF99436.1"/>
    </source>
</evidence>
<reference evidence="2 3" key="1">
    <citation type="submission" date="2016-10" db="EMBL/GenBank/DDBJ databases">
        <authorList>
            <person name="de Groot N.N."/>
        </authorList>
    </citation>
    <scope>NUCLEOTIDE SEQUENCE [LARGE SCALE GENOMIC DNA]</scope>
    <source>
        <strain evidence="3">DSM 938 / 37b4</strain>
    </source>
</reference>
<dbReference type="GO" id="GO:0008168">
    <property type="term" value="F:methyltransferase activity"/>
    <property type="evidence" value="ECO:0007669"/>
    <property type="project" value="UniProtKB-KW"/>
</dbReference>
<feature type="domain" description="Methyltransferase" evidence="1">
    <location>
        <begin position="42"/>
        <end position="146"/>
    </location>
</feature>
<dbReference type="RefSeq" id="WP_074555872.1">
    <property type="nucleotide sequence ID" value="NZ_CP119563.1"/>
</dbReference>
<dbReference type="InterPro" id="IPR029063">
    <property type="entry name" value="SAM-dependent_MTases_sf"/>
</dbReference>
<dbReference type="Proteomes" id="UP000183812">
    <property type="component" value="Unassembled WGS sequence"/>
</dbReference>
<dbReference type="SUPFAM" id="SSF53335">
    <property type="entry name" value="S-adenosyl-L-methionine-dependent methyltransferases"/>
    <property type="match status" value="1"/>
</dbReference>
<accession>A0A1G7QLP9</accession>
<proteinExistence type="predicted"/>
<name>A0A1G7QLP9_RHOCA</name>
<evidence type="ECO:0000259" key="1">
    <source>
        <dbReference type="Pfam" id="PF13649"/>
    </source>
</evidence>
<keyword evidence="2" id="KW-0808">Transferase</keyword>
<sequence>MHNPDRNEYWNNYYSRQTIAELSVPSQFAAFVANEIKDAAFVVDIASGSGRDSFFFARYFPSVLGVDQATSAIQRCRDLCEAHSVSNLRFETVSAVDGALAAAIRGLRAGGKTGAVLVYARFFLHAITSEEEQKFFDALEAALEPGDHVALEYRTIRDASNVKSTPDHYRRFVQPSSVLTALEARGFSVDYSVEGFGLAKYKQDDAYIARSLHRKR</sequence>
<keyword evidence="2" id="KW-0489">Methyltransferase</keyword>
<organism evidence="2 3">
    <name type="scientific">Rhodobacter capsulatus</name>
    <name type="common">Rhodopseudomonas capsulata</name>
    <dbReference type="NCBI Taxonomy" id="1061"/>
    <lineage>
        <taxon>Bacteria</taxon>
        <taxon>Pseudomonadati</taxon>
        <taxon>Pseudomonadota</taxon>
        <taxon>Alphaproteobacteria</taxon>
        <taxon>Rhodobacterales</taxon>
        <taxon>Rhodobacter group</taxon>
        <taxon>Rhodobacter</taxon>
    </lineage>
</organism>
<dbReference type="GO" id="GO:0032259">
    <property type="term" value="P:methylation"/>
    <property type="evidence" value="ECO:0007669"/>
    <property type="project" value="UniProtKB-KW"/>
</dbReference>
<gene>
    <name evidence="2" type="ORF">SAMN04244550_03237</name>
</gene>
<evidence type="ECO:0000313" key="3">
    <source>
        <dbReference type="Proteomes" id="UP000183812"/>
    </source>
</evidence>